<evidence type="ECO:0000259" key="6">
    <source>
        <dbReference type="Pfam" id="PF13458"/>
    </source>
</evidence>
<evidence type="ECO:0000256" key="2">
    <source>
        <dbReference type="ARBA" id="ARBA00022448"/>
    </source>
</evidence>
<dbReference type="KEGG" id="bcai:K788_0001714"/>
<keyword evidence="4" id="KW-0029">Amino-acid transport</keyword>
<evidence type="ECO:0000256" key="4">
    <source>
        <dbReference type="ARBA" id="ARBA00022970"/>
    </source>
</evidence>
<feature type="chain" id="PRO_5006054471" evidence="5">
    <location>
        <begin position="29"/>
        <end position="391"/>
    </location>
</feature>
<dbReference type="PRINTS" id="PR00337">
    <property type="entry name" value="LEUILEVALBP"/>
</dbReference>
<dbReference type="Proteomes" id="UP000019146">
    <property type="component" value="Plasmid unnamed"/>
</dbReference>
<sequence length="391" mass="42157">MSSNRLKTIASRALCAAALCGVAWSAHAQETMKIGVIASLSGGGTAWGLGLQRGVQIAADQVNAAGGLKLAGKTYKLEVVAYDDQYNAAQAKTAADRLVNRDQVKVIFGPVGSPGALGSLPVTEPAKVLQFVDGYAPQILRNQWNGAYVFRVNNSTQEFSEPIVQWLHKFAPNAKKIGMIAPNDATGQSGVPILTNAYKKNGFDVWTDSYERGTKEFTPLLLRMMAQNVDVFDLNANAPGEAGLLVKQARQVGYKGIIIQSGGAGIDEIIQIAGPLANGMLKYDVIDESLPRVKPFVTAYQQKYTGVMNGLAPVYYNAASILFEAMRRANSTDTTQIRDQIEKMTGYDAPIFGKVVWTGKKDYGVDHQLLHTFVIKEVQNGKASVKAVITP</sequence>
<keyword evidence="7" id="KW-0614">Plasmid</keyword>
<name>A0A0P0RM38_9BURK</name>
<dbReference type="GO" id="GO:0006865">
    <property type="term" value="P:amino acid transport"/>
    <property type="evidence" value="ECO:0007669"/>
    <property type="project" value="UniProtKB-KW"/>
</dbReference>
<geneLocation type="plasmid" evidence="8"/>
<dbReference type="PANTHER" id="PTHR30483">
    <property type="entry name" value="LEUCINE-SPECIFIC-BINDING PROTEIN"/>
    <property type="match status" value="1"/>
</dbReference>
<dbReference type="AlphaFoldDB" id="A0A0P0RM38"/>
<dbReference type="CDD" id="cd06336">
    <property type="entry name" value="PBP1_ABC_ligand_binding-like"/>
    <property type="match status" value="1"/>
</dbReference>
<dbReference type="Pfam" id="PF13458">
    <property type="entry name" value="Peripla_BP_6"/>
    <property type="match status" value="1"/>
</dbReference>
<evidence type="ECO:0000256" key="1">
    <source>
        <dbReference type="ARBA" id="ARBA00010062"/>
    </source>
</evidence>
<keyword evidence="2" id="KW-0813">Transport</keyword>
<comment type="similarity">
    <text evidence="1">Belongs to the leucine-binding protein family.</text>
</comment>
<dbReference type="InterPro" id="IPR051010">
    <property type="entry name" value="BCAA_transport"/>
</dbReference>
<feature type="signal peptide" evidence="5">
    <location>
        <begin position="1"/>
        <end position="28"/>
    </location>
</feature>
<dbReference type="InterPro" id="IPR028081">
    <property type="entry name" value="Leu-bd"/>
</dbReference>
<evidence type="ECO:0000313" key="8">
    <source>
        <dbReference type="Proteomes" id="UP000019146"/>
    </source>
</evidence>
<reference evidence="7 8" key="1">
    <citation type="journal article" date="2014" name="Genome Announc.">
        <title>Draft Genome Sequence of the Haloacid-Degrading Burkholderia caribensis Strain MBA4.</title>
        <authorList>
            <person name="Pan Y."/>
            <person name="Kong K.F."/>
            <person name="Tsang J.S."/>
        </authorList>
    </citation>
    <scope>NUCLEOTIDE SEQUENCE [LARGE SCALE GENOMIC DNA]</scope>
    <source>
        <strain evidence="7 8">MBA4</strain>
        <plasmid evidence="8">Plasmid</plasmid>
    </source>
</reference>
<dbReference type="SUPFAM" id="SSF53822">
    <property type="entry name" value="Periplasmic binding protein-like I"/>
    <property type="match status" value="1"/>
</dbReference>
<gene>
    <name evidence="7" type="ORF">K788_0001714</name>
</gene>
<organism evidence="7 8">
    <name type="scientific">Paraburkholderia caribensis MBA4</name>
    <dbReference type="NCBI Taxonomy" id="1323664"/>
    <lineage>
        <taxon>Bacteria</taxon>
        <taxon>Pseudomonadati</taxon>
        <taxon>Pseudomonadota</taxon>
        <taxon>Betaproteobacteria</taxon>
        <taxon>Burkholderiales</taxon>
        <taxon>Burkholderiaceae</taxon>
        <taxon>Paraburkholderia</taxon>
    </lineage>
</organism>
<evidence type="ECO:0000256" key="3">
    <source>
        <dbReference type="ARBA" id="ARBA00022729"/>
    </source>
</evidence>
<evidence type="ECO:0000256" key="5">
    <source>
        <dbReference type="SAM" id="SignalP"/>
    </source>
</evidence>
<dbReference type="PANTHER" id="PTHR30483:SF6">
    <property type="entry name" value="PERIPLASMIC BINDING PROTEIN OF ABC TRANSPORTER FOR NATURAL AMINO ACIDS"/>
    <property type="match status" value="1"/>
</dbReference>
<proteinExistence type="inferred from homology"/>
<keyword evidence="3 5" id="KW-0732">Signal</keyword>
<accession>A0A0P0RM38</accession>
<dbReference type="InterPro" id="IPR028082">
    <property type="entry name" value="Peripla_BP_I"/>
</dbReference>
<protein>
    <submittedName>
        <fullName evidence="7">ABC-type branched-chain amino acid transport system, periplasmic component protein</fullName>
    </submittedName>
</protein>
<dbReference type="RefSeq" id="WP_035995177.1">
    <property type="nucleotide sequence ID" value="NZ_CP012748.1"/>
</dbReference>
<evidence type="ECO:0000313" key="7">
    <source>
        <dbReference type="EMBL" id="ALL69926.1"/>
    </source>
</evidence>
<dbReference type="InterPro" id="IPR000709">
    <property type="entry name" value="Leu_Ile_Val-bd"/>
</dbReference>
<dbReference type="GeneID" id="69973447"/>
<dbReference type="Gene3D" id="3.40.50.2300">
    <property type="match status" value="2"/>
</dbReference>
<feature type="domain" description="Leucine-binding protein" evidence="6">
    <location>
        <begin position="31"/>
        <end position="381"/>
    </location>
</feature>
<dbReference type="EMBL" id="CP012748">
    <property type="protein sequence ID" value="ALL69926.1"/>
    <property type="molecule type" value="Genomic_DNA"/>
</dbReference>